<evidence type="ECO:0000256" key="1">
    <source>
        <dbReference type="SAM" id="MobiDB-lite"/>
    </source>
</evidence>
<reference evidence="2 3" key="1">
    <citation type="journal article" date="2012" name="New Phytol.">
        <title>Insight into trade-off between wood decay and parasitism from the genome of a fungal forest pathogen.</title>
        <authorList>
            <person name="Olson A."/>
            <person name="Aerts A."/>
            <person name="Asiegbu F."/>
            <person name="Belbahri L."/>
            <person name="Bouzid O."/>
            <person name="Broberg A."/>
            <person name="Canback B."/>
            <person name="Coutinho P.M."/>
            <person name="Cullen D."/>
            <person name="Dalman K."/>
            <person name="Deflorio G."/>
            <person name="van Diepen L.T."/>
            <person name="Dunand C."/>
            <person name="Duplessis S."/>
            <person name="Durling M."/>
            <person name="Gonthier P."/>
            <person name="Grimwood J."/>
            <person name="Fossdal C.G."/>
            <person name="Hansson D."/>
            <person name="Henrissat B."/>
            <person name="Hietala A."/>
            <person name="Himmelstrand K."/>
            <person name="Hoffmeister D."/>
            <person name="Hogberg N."/>
            <person name="James T.Y."/>
            <person name="Karlsson M."/>
            <person name="Kohler A."/>
            <person name="Kues U."/>
            <person name="Lee Y.H."/>
            <person name="Lin Y.C."/>
            <person name="Lind M."/>
            <person name="Lindquist E."/>
            <person name="Lombard V."/>
            <person name="Lucas S."/>
            <person name="Lunden K."/>
            <person name="Morin E."/>
            <person name="Murat C."/>
            <person name="Park J."/>
            <person name="Raffaello T."/>
            <person name="Rouze P."/>
            <person name="Salamov A."/>
            <person name="Schmutz J."/>
            <person name="Solheim H."/>
            <person name="Stahlberg J."/>
            <person name="Velez H."/>
            <person name="de Vries R.P."/>
            <person name="Wiebenga A."/>
            <person name="Woodward S."/>
            <person name="Yakovlev I."/>
            <person name="Garbelotto M."/>
            <person name="Martin F."/>
            <person name="Grigoriev I.V."/>
            <person name="Stenlid J."/>
        </authorList>
    </citation>
    <scope>NUCLEOTIDE SEQUENCE [LARGE SCALE GENOMIC DNA]</scope>
    <source>
        <strain evidence="2 3">TC 32-1</strain>
    </source>
</reference>
<dbReference type="GeneID" id="20677041"/>
<dbReference type="EMBL" id="KI925461">
    <property type="protein sequence ID" value="ETW79110.1"/>
    <property type="molecule type" value="Genomic_DNA"/>
</dbReference>
<dbReference type="OrthoDB" id="3261949at2759"/>
<dbReference type="KEGG" id="hir:HETIRDRAFT_460075"/>
<dbReference type="Proteomes" id="UP000030671">
    <property type="component" value="Unassembled WGS sequence"/>
</dbReference>
<feature type="compositionally biased region" description="Basic and acidic residues" evidence="1">
    <location>
        <begin position="301"/>
        <end position="320"/>
    </location>
</feature>
<feature type="compositionally biased region" description="Basic and acidic residues" evidence="1">
    <location>
        <begin position="57"/>
        <end position="69"/>
    </location>
</feature>
<gene>
    <name evidence="2" type="ORF">HETIRDRAFT_460075</name>
</gene>
<evidence type="ECO:0000313" key="3">
    <source>
        <dbReference type="Proteomes" id="UP000030671"/>
    </source>
</evidence>
<protein>
    <submittedName>
        <fullName evidence="2">Uncharacterized protein</fullName>
    </submittedName>
</protein>
<dbReference type="RefSeq" id="XP_009549376.1">
    <property type="nucleotide sequence ID" value="XM_009551081.1"/>
</dbReference>
<proteinExistence type="predicted"/>
<accession>W4K194</accession>
<dbReference type="AlphaFoldDB" id="W4K194"/>
<name>W4K194_HETIT</name>
<keyword evidence="3" id="KW-1185">Reference proteome</keyword>
<sequence length="320" mass="34297">MRSGGMDIFFSYENVYLDAERPSVLIENDAEVGDFRLFEADTNTPDDNGEGAGELSLTDHDLDEPRHLSDATGTTLDAQAPNLPSMVLAADDGSITFTFNRFRPYDLLYPPRPASASGMSSAPVLGATTDTPAADAEGAVNEDPSLVPNTVSLPADFVADVFEDHTIWDLPRTISDIDGTAERNDEVPDDAHLTLHKDEGASDLTPPVPLDDIAPDHGVSAGEDSSMIVAVAQEEATEGALLHIISTPERSSESDPDPSPFPEVEQDAEPPFMTDGRGRVVWSHANAKQGAPTTTGRSRRRTEATDRIDVGEREVVQGSK</sequence>
<dbReference type="InParanoid" id="W4K194"/>
<dbReference type="HOGENOM" id="CLU_868950_0_0_1"/>
<feature type="region of interest" description="Disordered" evidence="1">
    <location>
        <begin position="39"/>
        <end position="77"/>
    </location>
</feature>
<feature type="region of interest" description="Disordered" evidence="1">
    <location>
        <begin position="247"/>
        <end position="320"/>
    </location>
</feature>
<organism evidence="2 3">
    <name type="scientific">Heterobasidion irregulare (strain TC 32-1)</name>
    <dbReference type="NCBI Taxonomy" id="747525"/>
    <lineage>
        <taxon>Eukaryota</taxon>
        <taxon>Fungi</taxon>
        <taxon>Dikarya</taxon>
        <taxon>Basidiomycota</taxon>
        <taxon>Agaricomycotina</taxon>
        <taxon>Agaricomycetes</taxon>
        <taxon>Russulales</taxon>
        <taxon>Bondarzewiaceae</taxon>
        <taxon>Heterobasidion</taxon>
        <taxon>Heterobasidion annosum species complex</taxon>
    </lineage>
</organism>
<evidence type="ECO:0000313" key="2">
    <source>
        <dbReference type="EMBL" id="ETW79110.1"/>
    </source>
</evidence>